<protein>
    <recommendedName>
        <fullName evidence="2">Fungal-type protein kinase domain-containing protein</fullName>
    </recommendedName>
</protein>
<evidence type="ECO:0000259" key="2">
    <source>
        <dbReference type="Pfam" id="PF17667"/>
    </source>
</evidence>
<sequence length="538" mass="61329">MSSWELKKEKDTIVLPPDFRKGEYTIQQNTKSTISPRQGVLKEANEHIDARGRGEKFEPMSESNHEGSGSRHVRTGKNTAFAQSPEGRTSARLQKAGGKRPAEDYPKPHAEVQVVMHAAESMNAQIGRAQVLNFIIRYSRLWIWYFDRESPIQSSGFDILEDLPYFLALLFILQRFDKKDWGFIPELSTDEIRLGGRTSNVFHRNREESMTAHHGLSGRYPQVLYGTFQQRHAAFKPTHAEVIRTSEVDILNKAHKLLKGVPNMQACLPELLDFKDFDDFNTSHIRQALGIKADGDKPSHRVPRAIIFVFYLPLVSLTTDMEIFRAAFVRLICCHAILWLHGIEHGDISVANGGKTELLTDDAMAGKVKRVYRHDADAFSWVLLWVLGRYRGGKLLELEEGRLFDPWATQITFAEIYQKRSTAYTSIMNQEAVFPQPLSDNFRRDALRFIVYLRTARLDRESAVAKLVFQEDSHLGQKLQKELAILDSPTFVQSVLNTTLIADSKYSGLVKVRLGGLHAERVDWSIGKWVSIDSDYHC</sequence>
<accession>A0AAW0BVH5</accession>
<dbReference type="Proteomes" id="UP001383192">
    <property type="component" value="Unassembled WGS sequence"/>
</dbReference>
<evidence type="ECO:0000313" key="3">
    <source>
        <dbReference type="EMBL" id="KAK7029409.1"/>
    </source>
</evidence>
<evidence type="ECO:0000256" key="1">
    <source>
        <dbReference type="SAM" id="MobiDB-lite"/>
    </source>
</evidence>
<reference evidence="3 4" key="1">
    <citation type="submission" date="2024-01" db="EMBL/GenBank/DDBJ databases">
        <title>A draft genome for a cacao thread blight-causing isolate of Paramarasmius palmivorus.</title>
        <authorList>
            <person name="Baruah I.K."/>
            <person name="Bukari Y."/>
            <person name="Amoako-Attah I."/>
            <person name="Meinhardt L.W."/>
            <person name="Bailey B.A."/>
            <person name="Cohen S.P."/>
        </authorList>
    </citation>
    <scope>NUCLEOTIDE SEQUENCE [LARGE SCALE GENOMIC DNA]</scope>
    <source>
        <strain evidence="3 4">GH-12</strain>
    </source>
</reference>
<feature type="region of interest" description="Disordered" evidence="1">
    <location>
        <begin position="46"/>
        <end position="105"/>
    </location>
</feature>
<proteinExistence type="predicted"/>
<comment type="caution">
    <text evidence="3">The sequence shown here is derived from an EMBL/GenBank/DDBJ whole genome shotgun (WGS) entry which is preliminary data.</text>
</comment>
<gene>
    <name evidence="3" type="ORF">VNI00_014663</name>
</gene>
<keyword evidence="4" id="KW-1185">Reference proteome</keyword>
<feature type="domain" description="Fungal-type protein kinase" evidence="2">
    <location>
        <begin position="110"/>
        <end position="294"/>
    </location>
</feature>
<dbReference type="AlphaFoldDB" id="A0AAW0BVH5"/>
<feature type="compositionally biased region" description="Basic and acidic residues" evidence="1">
    <location>
        <begin position="46"/>
        <end position="69"/>
    </location>
</feature>
<name>A0AAW0BVH5_9AGAR</name>
<dbReference type="InterPro" id="IPR040976">
    <property type="entry name" value="Pkinase_fungal"/>
</dbReference>
<evidence type="ECO:0000313" key="4">
    <source>
        <dbReference type="Proteomes" id="UP001383192"/>
    </source>
</evidence>
<organism evidence="3 4">
    <name type="scientific">Paramarasmius palmivorus</name>
    <dbReference type="NCBI Taxonomy" id="297713"/>
    <lineage>
        <taxon>Eukaryota</taxon>
        <taxon>Fungi</taxon>
        <taxon>Dikarya</taxon>
        <taxon>Basidiomycota</taxon>
        <taxon>Agaricomycotina</taxon>
        <taxon>Agaricomycetes</taxon>
        <taxon>Agaricomycetidae</taxon>
        <taxon>Agaricales</taxon>
        <taxon>Marasmiineae</taxon>
        <taxon>Marasmiaceae</taxon>
        <taxon>Paramarasmius</taxon>
    </lineage>
</organism>
<dbReference type="Pfam" id="PF17667">
    <property type="entry name" value="Pkinase_fungal"/>
    <property type="match status" value="1"/>
</dbReference>
<dbReference type="EMBL" id="JAYKXP010000084">
    <property type="protein sequence ID" value="KAK7029409.1"/>
    <property type="molecule type" value="Genomic_DNA"/>
</dbReference>